<evidence type="ECO:0000256" key="1">
    <source>
        <dbReference type="SAM" id="MobiDB-lite"/>
    </source>
</evidence>
<dbReference type="GO" id="GO:0005759">
    <property type="term" value="C:mitochondrial matrix"/>
    <property type="evidence" value="ECO:0007669"/>
    <property type="project" value="InterPro"/>
</dbReference>
<proteinExistence type="predicted"/>
<dbReference type="Proteomes" id="UP000811609">
    <property type="component" value="Chromosome 1"/>
</dbReference>
<keyword evidence="3" id="KW-1185">Reference proteome</keyword>
<evidence type="ECO:0000313" key="2">
    <source>
        <dbReference type="EMBL" id="KAG6669567.1"/>
    </source>
</evidence>
<dbReference type="InterPro" id="IPR003428">
    <property type="entry name" value="MAM33"/>
</dbReference>
<dbReference type="AlphaFoldDB" id="A0A8T1RQV3"/>
<gene>
    <name evidence="2" type="ORF">CIPAW_01G253200</name>
</gene>
<reference evidence="2" key="1">
    <citation type="submission" date="2020-12" db="EMBL/GenBank/DDBJ databases">
        <title>WGS assembly of Carya illinoinensis cv. Pawnee.</title>
        <authorList>
            <person name="Platts A."/>
            <person name="Shu S."/>
            <person name="Wright S."/>
            <person name="Barry K."/>
            <person name="Edger P."/>
            <person name="Pires J.C."/>
            <person name="Schmutz J."/>
        </authorList>
    </citation>
    <scope>NUCLEOTIDE SEQUENCE</scope>
    <source>
        <tissue evidence="2">Leaf</tissue>
    </source>
</reference>
<name>A0A8T1RQV3_CARIL</name>
<dbReference type="PANTHER" id="PTHR10826:SF36">
    <property type="entry name" value="OS08G0439900 PROTEIN"/>
    <property type="match status" value="1"/>
</dbReference>
<sequence>MFQNLSNPPSPTTTRRTRSQNHTELSLSNNPTKSLHLRHAQLGLRRAHPQNSSATRSSTSLNVALPHRELDDELQDALYEFLEARVINDELAAFFHEYVENKDKTEFIRWMGTMKSFLACQGSDWLFSVVDEIIRIICAFSNGKL</sequence>
<organism evidence="2 3">
    <name type="scientific">Carya illinoinensis</name>
    <name type="common">Pecan</name>
    <dbReference type="NCBI Taxonomy" id="32201"/>
    <lineage>
        <taxon>Eukaryota</taxon>
        <taxon>Viridiplantae</taxon>
        <taxon>Streptophyta</taxon>
        <taxon>Embryophyta</taxon>
        <taxon>Tracheophyta</taxon>
        <taxon>Spermatophyta</taxon>
        <taxon>Magnoliopsida</taxon>
        <taxon>eudicotyledons</taxon>
        <taxon>Gunneridae</taxon>
        <taxon>Pentapetalae</taxon>
        <taxon>rosids</taxon>
        <taxon>fabids</taxon>
        <taxon>Fagales</taxon>
        <taxon>Juglandaceae</taxon>
        <taxon>Carya</taxon>
    </lineage>
</organism>
<protein>
    <submittedName>
        <fullName evidence="2">Uncharacterized protein</fullName>
    </submittedName>
</protein>
<feature type="compositionally biased region" description="Polar residues" evidence="1">
    <location>
        <begin position="20"/>
        <end position="32"/>
    </location>
</feature>
<comment type="caution">
    <text evidence="2">The sequence shown here is derived from an EMBL/GenBank/DDBJ whole genome shotgun (WGS) entry which is preliminary data.</text>
</comment>
<evidence type="ECO:0000313" key="3">
    <source>
        <dbReference type="Proteomes" id="UP000811609"/>
    </source>
</evidence>
<dbReference type="EMBL" id="CM031809">
    <property type="protein sequence ID" value="KAG6669566.1"/>
    <property type="molecule type" value="Genomic_DNA"/>
</dbReference>
<accession>A0A8T1RQV3</accession>
<feature type="region of interest" description="Disordered" evidence="1">
    <location>
        <begin position="1"/>
        <end position="32"/>
    </location>
</feature>
<dbReference type="PANTHER" id="PTHR10826">
    <property type="entry name" value="COMPLEMENT COMPONENT 1"/>
    <property type="match status" value="1"/>
</dbReference>
<dbReference type="EMBL" id="CM031809">
    <property type="protein sequence ID" value="KAG6669567.1"/>
    <property type="molecule type" value="Genomic_DNA"/>
</dbReference>
<dbReference type="Pfam" id="PF02330">
    <property type="entry name" value="MAM33"/>
    <property type="match status" value="1"/>
</dbReference>